<proteinExistence type="predicted"/>
<dbReference type="InterPro" id="IPR026238">
    <property type="entry name" value="INCA1"/>
</dbReference>
<evidence type="ECO:0000313" key="2">
    <source>
        <dbReference type="Proteomes" id="UP000551758"/>
    </source>
</evidence>
<sequence>MRRLSPATQPSPVIQVQEDGDNLIPFAKTPESLGRVDAIREEPDLSLPCPHLRCSRVVSRSPPTSLPCQSLRLTPQCYGDIFWENLSQRPSPTWMEEQYIPPLLRATGCSQPGLYPPEGLPPPEILCRRKRRRPHLVGTQRGPGGIPARVRAVTYHLEDLRRRQRIINELKKAQWGSSEAASEPLVPDEEGCGFTSTTKYPDLEEERAAYPWEEDHFLTPGRAQLLWSPWSPLGQEGSCLSRQLSSLASYSIVTASRSPLYNLWGMELQSEE</sequence>
<evidence type="ECO:0000313" key="1">
    <source>
        <dbReference type="EMBL" id="KAF5911769.1"/>
    </source>
</evidence>
<dbReference type="GO" id="GO:0004861">
    <property type="term" value="F:cyclin-dependent protein serine/threonine kinase inhibitor activity"/>
    <property type="evidence" value="ECO:0007669"/>
    <property type="project" value="TreeGrafter"/>
</dbReference>
<name>A0A7J7E7S1_DICBM</name>
<dbReference type="EMBL" id="JACDTQ010003894">
    <property type="protein sequence ID" value="KAF5911769.1"/>
    <property type="molecule type" value="Genomic_DNA"/>
</dbReference>
<dbReference type="Pfam" id="PF15142">
    <property type="entry name" value="INCA1"/>
    <property type="match status" value="1"/>
</dbReference>
<gene>
    <name evidence="1" type="ORF">HPG69_015747</name>
</gene>
<dbReference type="PRINTS" id="PR02102">
    <property type="entry name" value="PROTEININCA1"/>
</dbReference>
<evidence type="ECO:0008006" key="3">
    <source>
        <dbReference type="Google" id="ProtNLM"/>
    </source>
</evidence>
<reference evidence="1 2" key="1">
    <citation type="journal article" date="2020" name="Mol. Biol. Evol.">
        <title>Interspecific Gene Flow and the Evolution of Specialization in Black and White Rhinoceros.</title>
        <authorList>
            <person name="Moodley Y."/>
            <person name="Westbury M.V."/>
            <person name="Russo I.M."/>
            <person name="Gopalakrishnan S."/>
            <person name="Rakotoarivelo A."/>
            <person name="Olsen R.A."/>
            <person name="Prost S."/>
            <person name="Tunstall T."/>
            <person name="Ryder O.A."/>
            <person name="Dalen L."/>
            <person name="Bruford M.W."/>
        </authorList>
    </citation>
    <scope>NUCLEOTIDE SEQUENCE [LARGE SCALE GENOMIC DNA]</scope>
    <source>
        <strain evidence="1">SBR-YM</strain>
        <tissue evidence="1">Skin</tissue>
    </source>
</reference>
<dbReference type="GO" id="GO:0008285">
    <property type="term" value="P:negative regulation of cell population proliferation"/>
    <property type="evidence" value="ECO:0007669"/>
    <property type="project" value="TreeGrafter"/>
</dbReference>
<comment type="caution">
    <text evidence="1">The sequence shown here is derived from an EMBL/GenBank/DDBJ whole genome shotgun (WGS) entry which is preliminary data.</text>
</comment>
<dbReference type="GO" id="GO:0030332">
    <property type="term" value="F:cyclin binding"/>
    <property type="evidence" value="ECO:0007669"/>
    <property type="project" value="TreeGrafter"/>
</dbReference>
<organism evidence="1 2">
    <name type="scientific">Diceros bicornis minor</name>
    <name type="common">South-central black rhinoceros</name>
    <dbReference type="NCBI Taxonomy" id="77932"/>
    <lineage>
        <taxon>Eukaryota</taxon>
        <taxon>Metazoa</taxon>
        <taxon>Chordata</taxon>
        <taxon>Craniata</taxon>
        <taxon>Vertebrata</taxon>
        <taxon>Euteleostomi</taxon>
        <taxon>Mammalia</taxon>
        <taxon>Eutheria</taxon>
        <taxon>Laurasiatheria</taxon>
        <taxon>Perissodactyla</taxon>
        <taxon>Rhinocerotidae</taxon>
        <taxon>Diceros</taxon>
    </lineage>
</organism>
<dbReference type="AlphaFoldDB" id="A0A7J7E7S1"/>
<protein>
    <recommendedName>
        <fullName evidence="3">Inhibitor of CDK, cyclin A1 interacting protein 1</fullName>
    </recommendedName>
</protein>
<dbReference type="PANTHER" id="PTHR37341">
    <property type="entry name" value="PROTEIN INCA1"/>
    <property type="match status" value="1"/>
</dbReference>
<keyword evidence="2" id="KW-1185">Reference proteome</keyword>
<accession>A0A7J7E7S1</accession>
<dbReference type="PANTHER" id="PTHR37341:SF1">
    <property type="entry name" value="PROTEIN INCA1"/>
    <property type="match status" value="1"/>
</dbReference>
<dbReference type="Proteomes" id="UP000551758">
    <property type="component" value="Unassembled WGS sequence"/>
</dbReference>
<dbReference type="GO" id="GO:0005737">
    <property type="term" value="C:cytoplasm"/>
    <property type="evidence" value="ECO:0007669"/>
    <property type="project" value="TreeGrafter"/>
</dbReference>